<reference evidence="3" key="1">
    <citation type="journal article" date="2005" name="Nature">
        <title>The map-based sequence of the rice genome.</title>
        <authorList>
            <consortium name="International rice genome sequencing project (IRGSP)"/>
            <person name="Matsumoto T."/>
            <person name="Wu J."/>
            <person name="Kanamori H."/>
            <person name="Katayose Y."/>
            <person name="Fujisawa M."/>
            <person name="Namiki N."/>
            <person name="Mizuno H."/>
            <person name="Yamamoto K."/>
            <person name="Antonio B.A."/>
            <person name="Baba T."/>
            <person name="Sakata K."/>
            <person name="Nagamura Y."/>
            <person name="Aoki H."/>
            <person name="Arikawa K."/>
            <person name="Arita K."/>
            <person name="Bito T."/>
            <person name="Chiden Y."/>
            <person name="Fujitsuka N."/>
            <person name="Fukunaka R."/>
            <person name="Hamada M."/>
            <person name="Harada C."/>
            <person name="Hayashi A."/>
            <person name="Hijishita S."/>
            <person name="Honda M."/>
            <person name="Hosokawa S."/>
            <person name="Ichikawa Y."/>
            <person name="Idonuma A."/>
            <person name="Iijima M."/>
            <person name="Ikeda M."/>
            <person name="Ikeno M."/>
            <person name="Ito K."/>
            <person name="Ito S."/>
            <person name="Ito T."/>
            <person name="Ito Y."/>
            <person name="Ito Y."/>
            <person name="Iwabuchi A."/>
            <person name="Kamiya K."/>
            <person name="Karasawa W."/>
            <person name="Kurita K."/>
            <person name="Katagiri S."/>
            <person name="Kikuta A."/>
            <person name="Kobayashi H."/>
            <person name="Kobayashi N."/>
            <person name="Machita K."/>
            <person name="Maehara T."/>
            <person name="Masukawa M."/>
            <person name="Mizubayashi T."/>
            <person name="Mukai Y."/>
            <person name="Nagasaki H."/>
            <person name="Nagata Y."/>
            <person name="Naito S."/>
            <person name="Nakashima M."/>
            <person name="Nakama Y."/>
            <person name="Nakamichi Y."/>
            <person name="Nakamura M."/>
            <person name="Meguro A."/>
            <person name="Negishi M."/>
            <person name="Ohta I."/>
            <person name="Ohta T."/>
            <person name="Okamoto M."/>
            <person name="Ono N."/>
            <person name="Saji S."/>
            <person name="Sakaguchi M."/>
            <person name="Sakai K."/>
            <person name="Shibata M."/>
            <person name="Shimokawa T."/>
            <person name="Song J."/>
            <person name="Takazaki Y."/>
            <person name="Terasawa K."/>
            <person name="Tsugane M."/>
            <person name="Tsuji K."/>
            <person name="Ueda S."/>
            <person name="Waki K."/>
            <person name="Yamagata H."/>
            <person name="Yamamoto M."/>
            <person name="Yamamoto S."/>
            <person name="Yamane H."/>
            <person name="Yoshiki S."/>
            <person name="Yoshihara R."/>
            <person name="Yukawa K."/>
            <person name="Zhong H."/>
            <person name="Yano M."/>
            <person name="Yuan Q."/>
            <person name="Ouyang S."/>
            <person name="Liu J."/>
            <person name="Jones K.M."/>
            <person name="Gansberger K."/>
            <person name="Moffat K."/>
            <person name="Hill J."/>
            <person name="Bera J."/>
            <person name="Fadrosh D."/>
            <person name="Jin S."/>
            <person name="Johri S."/>
            <person name="Kim M."/>
            <person name="Overton L."/>
            <person name="Reardon M."/>
            <person name="Tsitrin T."/>
            <person name="Vuong H."/>
            <person name="Weaver B."/>
            <person name="Ciecko A."/>
            <person name="Tallon L."/>
            <person name="Jackson J."/>
            <person name="Pai G."/>
            <person name="Aken S.V."/>
            <person name="Utterback T."/>
            <person name="Reidmuller S."/>
            <person name="Feldblyum T."/>
            <person name="Hsiao J."/>
            <person name="Zismann V."/>
            <person name="Iobst S."/>
            <person name="de Vazeille A.R."/>
            <person name="Buell C.R."/>
            <person name="Ying K."/>
            <person name="Li Y."/>
            <person name="Lu T."/>
            <person name="Huang Y."/>
            <person name="Zhao Q."/>
            <person name="Feng Q."/>
            <person name="Zhang L."/>
            <person name="Zhu J."/>
            <person name="Weng Q."/>
            <person name="Mu J."/>
            <person name="Lu Y."/>
            <person name="Fan D."/>
            <person name="Liu Y."/>
            <person name="Guan J."/>
            <person name="Zhang Y."/>
            <person name="Yu S."/>
            <person name="Liu X."/>
            <person name="Zhang Y."/>
            <person name="Hong G."/>
            <person name="Han B."/>
            <person name="Choisne N."/>
            <person name="Demange N."/>
            <person name="Orjeda G."/>
            <person name="Samain S."/>
            <person name="Cattolico L."/>
            <person name="Pelletier E."/>
            <person name="Couloux A."/>
            <person name="Segurens B."/>
            <person name="Wincker P."/>
            <person name="D'Hont A."/>
            <person name="Scarpelli C."/>
            <person name="Weissenbach J."/>
            <person name="Salanoubat M."/>
            <person name="Quetier F."/>
            <person name="Yu Y."/>
            <person name="Kim H.R."/>
            <person name="Rambo T."/>
            <person name="Currie J."/>
            <person name="Collura K."/>
            <person name="Luo M."/>
            <person name="Yang T."/>
            <person name="Ammiraju J.S.S."/>
            <person name="Engler F."/>
            <person name="Soderlund C."/>
            <person name="Wing R.A."/>
            <person name="Palmer L.E."/>
            <person name="de la Bastide M."/>
            <person name="Spiegel L."/>
            <person name="Nascimento L."/>
            <person name="Zutavern T."/>
            <person name="O'Shaughnessy A."/>
            <person name="Dike S."/>
            <person name="Dedhia N."/>
            <person name="Preston R."/>
            <person name="Balija V."/>
            <person name="McCombie W.R."/>
            <person name="Chow T."/>
            <person name="Chen H."/>
            <person name="Chung M."/>
            <person name="Chen C."/>
            <person name="Shaw J."/>
            <person name="Wu H."/>
            <person name="Hsiao K."/>
            <person name="Chao Y."/>
            <person name="Chu M."/>
            <person name="Cheng C."/>
            <person name="Hour A."/>
            <person name="Lee P."/>
            <person name="Lin S."/>
            <person name="Lin Y."/>
            <person name="Liou J."/>
            <person name="Liu S."/>
            <person name="Hsing Y."/>
            <person name="Raghuvanshi S."/>
            <person name="Mohanty A."/>
            <person name="Bharti A.K."/>
            <person name="Gaur A."/>
            <person name="Gupta V."/>
            <person name="Kumar D."/>
            <person name="Ravi V."/>
            <person name="Vij S."/>
            <person name="Kapur A."/>
            <person name="Khurana P."/>
            <person name="Khurana P."/>
            <person name="Khurana J.P."/>
            <person name="Tyagi A.K."/>
            <person name="Gaikwad K."/>
            <person name="Singh A."/>
            <person name="Dalal V."/>
            <person name="Srivastava S."/>
            <person name="Dixit A."/>
            <person name="Pal A.K."/>
            <person name="Ghazi I.A."/>
            <person name="Yadav M."/>
            <person name="Pandit A."/>
            <person name="Bhargava A."/>
            <person name="Sureshbabu K."/>
            <person name="Batra K."/>
            <person name="Sharma T.R."/>
            <person name="Mohapatra T."/>
            <person name="Singh N.K."/>
            <person name="Messing J."/>
            <person name="Nelson A.B."/>
            <person name="Fuks G."/>
            <person name="Kavchok S."/>
            <person name="Keizer G."/>
            <person name="Linton E."/>
            <person name="Llaca V."/>
            <person name="Song R."/>
            <person name="Tanyolac B."/>
            <person name="Young S."/>
            <person name="Ho-Il K."/>
            <person name="Hahn J.H."/>
            <person name="Sangsakoo G."/>
            <person name="Vanavichit A."/>
            <person name="de Mattos Luiz.A.T."/>
            <person name="Zimmer P.D."/>
            <person name="Malone G."/>
            <person name="Dellagostin O."/>
            <person name="de Oliveira A.C."/>
            <person name="Bevan M."/>
            <person name="Bancroft I."/>
            <person name="Minx P."/>
            <person name="Cordum H."/>
            <person name="Wilson R."/>
            <person name="Cheng Z."/>
            <person name="Jin W."/>
            <person name="Jiang J."/>
            <person name="Leong S.A."/>
            <person name="Iwama H."/>
            <person name="Gojobori T."/>
            <person name="Itoh T."/>
            <person name="Niimura Y."/>
            <person name="Fujii Y."/>
            <person name="Habara T."/>
            <person name="Sakai H."/>
            <person name="Sato Y."/>
            <person name="Wilson G."/>
            <person name="Kumar K."/>
            <person name="McCouch S."/>
            <person name="Juretic N."/>
            <person name="Hoen D."/>
            <person name="Wright S."/>
            <person name="Bruskiewich R."/>
            <person name="Bureau T."/>
            <person name="Miyao A."/>
            <person name="Hirochika H."/>
            <person name="Nishikawa T."/>
            <person name="Kadowaki K."/>
            <person name="Sugiura M."/>
            <person name="Burr B."/>
            <person name="Sasaki T."/>
        </authorList>
    </citation>
    <scope>NUCLEOTIDE SEQUENCE [LARGE SCALE GENOMIC DNA]</scope>
    <source>
        <strain evidence="3">cv. Nipponbare</strain>
    </source>
</reference>
<accession>Q84NP0</accession>
<feature type="region of interest" description="Disordered" evidence="1">
    <location>
        <begin position="98"/>
        <end position="120"/>
    </location>
</feature>
<reference evidence="3" key="2">
    <citation type="journal article" date="2008" name="Nucleic Acids Res.">
        <title>The rice annotation project database (RAP-DB): 2008 update.</title>
        <authorList>
            <consortium name="The rice annotation project (RAP)"/>
        </authorList>
    </citation>
    <scope>GENOME REANNOTATION</scope>
    <source>
        <strain evidence="3">cv. Nipponbare</strain>
    </source>
</reference>
<feature type="compositionally biased region" description="Low complexity" evidence="1">
    <location>
        <begin position="106"/>
        <end position="120"/>
    </location>
</feature>
<proteinExistence type="predicted"/>
<gene>
    <name evidence="2" type="primary">P0640E12.104</name>
</gene>
<name>Q84NP0_ORYSJ</name>
<sequence length="413" mass="43207">MGEEDEGGGLEQRSEESPQPPGWHSIRRISPPPSLSAAAHRSEELPLPLPPIDVAAATAEAPLPMPPLLWRTPDADGDAMAVAADDINVDLGILGDSQAPAPPPLAGGAAHGGRPPLPAATATPPRMVASPPPPAAIAARRPFSPPVTALLSAATAGSRLPALLRGTYRRPGQSVPPTAVADPLLSPRLPSPARCSRRVMRRNCPHRRLEQAGSCLVPVAVAQLPPGAQLAVVVASVGGRRSAVLCCEGAAAPEPYHRGGWSAAAMEVALGGLVVARPAMKRLRRSPRPSAAAVARAPRLAVRRRRVLKRQELLVSQLHELPPHLPVQPADLAARAAAAADGAYRAVRRVGQALAPGATLDLEVGGVEEHKSGNEDARWSTARSSMVELTRRKPRAKALARAIPSYDPTFQRK</sequence>
<protein>
    <submittedName>
        <fullName evidence="2">Uncharacterized protein</fullName>
    </submittedName>
</protein>
<evidence type="ECO:0000256" key="1">
    <source>
        <dbReference type="SAM" id="MobiDB-lite"/>
    </source>
</evidence>
<dbReference type="AlphaFoldDB" id="Q84NP0"/>
<feature type="region of interest" description="Disordered" evidence="1">
    <location>
        <begin position="1"/>
        <end position="42"/>
    </location>
</feature>
<evidence type="ECO:0000313" key="3">
    <source>
        <dbReference type="Proteomes" id="UP000000763"/>
    </source>
</evidence>
<dbReference type="Proteomes" id="UP000000763">
    <property type="component" value="Chromosome 7"/>
</dbReference>
<evidence type="ECO:0000313" key="2">
    <source>
        <dbReference type="EMBL" id="BAC75575.1"/>
    </source>
</evidence>
<dbReference type="EMBL" id="AP005261">
    <property type="protein sequence ID" value="BAC75575.1"/>
    <property type="molecule type" value="Genomic_DNA"/>
</dbReference>
<organism evidence="2 3">
    <name type="scientific">Oryza sativa subsp. japonica</name>
    <name type="common">Rice</name>
    <dbReference type="NCBI Taxonomy" id="39947"/>
    <lineage>
        <taxon>Eukaryota</taxon>
        <taxon>Viridiplantae</taxon>
        <taxon>Streptophyta</taxon>
        <taxon>Embryophyta</taxon>
        <taxon>Tracheophyta</taxon>
        <taxon>Spermatophyta</taxon>
        <taxon>Magnoliopsida</taxon>
        <taxon>Liliopsida</taxon>
        <taxon>Poales</taxon>
        <taxon>Poaceae</taxon>
        <taxon>BOP clade</taxon>
        <taxon>Oryzoideae</taxon>
        <taxon>Oryzeae</taxon>
        <taxon>Oryzinae</taxon>
        <taxon>Oryza</taxon>
        <taxon>Oryza sativa</taxon>
    </lineage>
</organism>